<protein>
    <submittedName>
        <fullName evidence="1">Uncharacterized protein</fullName>
    </submittedName>
</protein>
<name>A0A484FWM9_COLOR</name>
<dbReference type="AlphaFoldDB" id="A0A484FWM9"/>
<accession>A0A484FWM9</accession>
<comment type="caution">
    <text evidence="1">The sequence shown here is derived from an EMBL/GenBank/DDBJ whole genome shotgun (WGS) entry which is preliminary data.</text>
</comment>
<reference evidence="2" key="2">
    <citation type="journal article" date="2019" name="Mol. Plant Microbe Interact.">
        <title>Genome sequence resources for four phytopathogenic fungi from the Colletotrichum orbiculare species complex.</title>
        <authorList>
            <person name="Gan P."/>
            <person name="Tsushima A."/>
            <person name="Narusaka M."/>
            <person name="Narusaka Y."/>
            <person name="Takano Y."/>
            <person name="Kubo Y."/>
            <person name="Shirasu K."/>
        </authorList>
    </citation>
    <scope>GENOME REANNOTATION</scope>
    <source>
        <strain evidence="2">104-T / ATCC 96160 / CBS 514.97 / LARS 414 / MAFF 240422</strain>
    </source>
</reference>
<organism evidence="1 2">
    <name type="scientific">Colletotrichum orbiculare (strain 104-T / ATCC 96160 / CBS 514.97 / LARS 414 / MAFF 240422)</name>
    <name type="common">Cucumber anthracnose fungus</name>
    <name type="synonym">Colletotrichum lagenarium</name>
    <dbReference type="NCBI Taxonomy" id="1213857"/>
    <lineage>
        <taxon>Eukaryota</taxon>
        <taxon>Fungi</taxon>
        <taxon>Dikarya</taxon>
        <taxon>Ascomycota</taxon>
        <taxon>Pezizomycotina</taxon>
        <taxon>Sordariomycetes</taxon>
        <taxon>Hypocreomycetidae</taxon>
        <taxon>Glomerellales</taxon>
        <taxon>Glomerellaceae</taxon>
        <taxon>Colletotrichum</taxon>
        <taxon>Colletotrichum orbiculare species complex</taxon>
    </lineage>
</organism>
<sequence length="93" mass="9978">MGYKTGDWLLQEGVPNDEPVGISTAGLSKPAGTCLTVVTGPWKTQGMAGNSNFQHGQEAGRVVTMVPPLFWIKKLSSQSVLSTRCSPFSEKPR</sequence>
<evidence type="ECO:0000313" key="1">
    <source>
        <dbReference type="EMBL" id="TDZ21477.1"/>
    </source>
</evidence>
<dbReference type="EMBL" id="AMCV02000014">
    <property type="protein sequence ID" value="TDZ21477.1"/>
    <property type="molecule type" value="Genomic_DNA"/>
</dbReference>
<dbReference type="Proteomes" id="UP000014480">
    <property type="component" value="Unassembled WGS sequence"/>
</dbReference>
<proteinExistence type="predicted"/>
<evidence type="ECO:0000313" key="2">
    <source>
        <dbReference type="Proteomes" id="UP000014480"/>
    </source>
</evidence>
<keyword evidence="2" id="KW-1185">Reference proteome</keyword>
<reference evidence="2" key="1">
    <citation type="journal article" date="2013" name="New Phytol.">
        <title>Comparative genomic and transcriptomic analyses reveal the hemibiotrophic stage shift of Colletotrichum fungi.</title>
        <authorList>
            <person name="Gan P."/>
            <person name="Ikeda K."/>
            <person name="Irieda H."/>
            <person name="Narusaka M."/>
            <person name="O'Connell R.J."/>
            <person name="Narusaka Y."/>
            <person name="Takano Y."/>
            <person name="Kubo Y."/>
            <person name="Shirasu K."/>
        </authorList>
    </citation>
    <scope>NUCLEOTIDE SEQUENCE [LARGE SCALE GENOMIC DNA]</scope>
    <source>
        <strain evidence="2">104-T / ATCC 96160 / CBS 514.97 / LARS 414 / MAFF 240422</strain>
    </source>
</reference>
<gene>
    <name evidence="1" type="ORF">Cob_v005571</name>
</gene>